<evidence type="ECO:0000256" key="12">
    <source>
        <dbReference type="RuleBase" id="RU367119"/>
    </source>
</evidence>
<name>A0ABU5ZDE0_9BACL</name>
<evidence type="ECO:0000256" key="1">
    <source>
        <dbReference type="ARBA" id="ARBA00002841"/>
    </source>
</evidence>
<evidence type="ECO:0000256" key="10">
    <source>
        <dbReference type="ARBA" id="ARBA00023139"/>
    </source>
</evidence>
<protein>
    <recommendedName>
        <fullName evidence="12">Phosphate-binding protein</fullName>
    </recommendedName>
</protein>
<dbReference type="NCBIfam" id="TIGR02136">
    <property type="entry name" value="ptsS_2"/>
    <property type="match status" value="1"/>
</dbReference>
<dbReference type="CDD" id="cd13653">
    <property type="entry name" value="PBP2_phosphate_like_1"/>
    <property type="match status" value="1"/>
</dbReference>
<feature type="compositionally biased region" description="Low complexity" evidence="13">
    <location>
        <begin position="29"/>
        <end position="57"/>
    </location>
</feature>
<feature type="region of interest" description="Disordered" evidence="13">
    <location>
        <begin position="26"/>
        <end position="67"/>
    </location>
</feature>
<evidence type="ECO:0000256" key="8">
    <source>
        <dbReference type="ARBA" id="ARBA00022729"/>
    </source>
</evidence>
<dbReference type="InterPro" id="IPR024370">
    <property type="entry name" value="PBP_domain"/>
</dbReference>
<comment type="subunit">
    <text evidence="4 12">The complex is composed of two ATP-binding proteins (PstB), two transmembrane proteins (PstC and PstA) and a solute-binding protein (PstS).</text>
</comment>
<organism evidence="15 16">
    <name type="scientific">Ferviditalea candida</name>
    <dbReference type="NCBI Taxonomy" id="3108399"/>
    <lineage>
        <taxon>Bacteria</taxon>
        <taxon>Bacillati</taxon>
        <taxon>Bacillota</taxon>
        <taxon>Bacilli</taxon>
        <taxon>Bacillales</taxon>
        <taxon>Paenibacillaceae</taxon>
        <taxon>Ferviditalea</taxon>
    </lineage>
</organism>
<sequence>MNLRKIGLVLASLMIVASMILAGCGSQKSSSETSSPSPAPSASADKTKSADSASPAPGATPEAQKADGVSGSIVALGSTALQPLVDEAAKQFMTANAKAQIQVQGGGSGTGLSQVAAGGADIGNSDIFAEEKKGIDAAALVDHKVAVVGIAAVANKEIGVDNLTKQQLIDIFTGKITNWKEVGGADQKIVLVNRPKSSGTRATFYTYGLDKHEEKEGITEDANGTVKKIIAETKGAVGYLAFSYFDDTVKPLSLEGVKPEVANVLNNSFPIWAYEHMYTKGEAQGLSKAFLDYMVSADVQKTLVPKLGYIPATDMQVERDVNGNITKK</sequence>
<dbReference type="InterPro" id="IPR050811">
    <property type="entry name" value="Phosphate_ABC_transporter"/>
</dbReference>
<evidence type="ECO:0000256" key="5">
    <source>
        <dbReference type="ARBA" id="ARBA00022448"/>
    </source>
</evidence>
<dbReference type="Proteomes" id="UP001310386">
    <property type="component" value="Unassembled WGS sequence"/>
</dbReference>
<keyword evidence="6 12" id="KW-1003">Cell membrane</keyword>
<dbReference type="InterPro" id="IPR011862">
    <property type="entry name" value="Phos-bd"/>
</dbReference>
<comment type="function">
    <text evidence="1">Part of the ABC transporter complex PstSACB involved in phosphate import.</text>
</comment>
<feature type="signal peptide" evidence="12">
    <location>
        <begin position="1"/>
        <end position="22"/>
    </location>
</feature>
<evidence type="ECO:0000256" key="13">
    <source>
        <dbReference type="SAM" id="MobiDB-lite"/>
    </source>
</evidence>
<comment type="similarity">
    <text evidence="3 12">Belongs to the PstS family.</text>
</comment>
<gene>
    <name evidence="15" type="ORF">VF724_02455</name>
</gene>
<evidence type="ECO:0000259" key="14">
    <source>
        <dbReference type="Pfam" id="PF12849"/>
    </source>
</evidence>
<feature type="chain" id="PRO_5044965035" description="Phosphate-binding protein" evidence="12">
    <location>
        <begin position="23"/>
        <end position="328"/>
    </location>
</feature>
<keyword evidence="7 12" id="KW-0592">Phosphate transport</keyword>
<dbReference type="SUPFAM" id="SSF53850">
    <property type="entry name" value="Periplasmic binding protein-like II"/>
    <property type="match status" value="1"/>
</dbReference>
<evidence type="ECO:0000256" key="9">
    <source>
        <dbReference type="ARBA" id="ARBA00023136"/>
    </source>
</evidence>
<accession>A0ABU5ZDE0</accession>
<evidence type="ECO:0000256" key="11">
    <source>
        <dbReference type="ARBA" id="ARBA00023288"/>
    </source>
</evidence>
<dbReference type="EMBL" id="JAYJLD010000002">
    <property type="protein sequence ID" value="MEB3100520.1"/>
    <property type="molecule type" value="Genomic_DNA"/>
</dbReference>
<dbReference type="PANTHER" id="PTHR30570">
    <property type="entry name" value="PERIPLASMIC PHOSPHATE BINDING COMPONENT OF PHOSPHATE ABC TRANSPORTER"/>
    <property type="match status" value="1"/>
</dbReference>
<feature type="domain" description="PBP" evidence="14">
    <location>
        <begin position="66"/>
        <end position="297"/>
    </location>
</feature>
<dbReference type="Pfam" id="PF12849">
    <property type="entry name" value="PBP_like_2"/>
    <property type="match status" value="1"/>
</dbReference>
<dbReference type="Gene3D" id="3.40.190.10">
    <property type="entry name" value="Periplasmic binding protein-like II"/>
    <property type="match status" value="2"/>
</dbReference>
<evidence type="ECO:0000256" key="7">
    <source>
        <dbReference type="ARBA" id="ARBA00022592"/>
    </source>
</evidence>
<keyword evidence="11 12" id="KW-0449">Lipoprotein</keyword>
<evidence type="ECO:0000256" key="6">
    <source>
        <dbReference type="ARBA" id="ARBA00022475"/>
    </source>
</evidence>
<dbReference type="PROSITE" id="PS51257">
    <property type="entry name" value="PROKAR_LIPOPROTEIN"/>
    <property type="match status" value="1"/>
</dbReference>
<evidence type="ECO:0000256" key="3">
    <source>
        <dbReference type="ARBA" id="ARBA00008725"/>
    </source>
</evidence>
<evidence type="ECO:0000313" key="16">
    <source>
        <dbReference type="Proteomes" id="UP001310386"/>
    </source>
</evidence>
<keyword evidence="8 12" id="KW-0732">Signal</keyword>
<dbReference type="RefSeq" id="WP_371752624.1">
    <property type="nucleotide sequence ID" value="NZ_JAYJLD010000002.1"/>
</dbReference>
<comment type="subcellular location">
    <subcellularLocation>
        <location evidence="2 12">Cell membrane</location>
        <topology evidence="2 12">Lipid-anchor</topology>
    </subcellularLocation>
</comment>
<keyword evidence="16" id="KW-1185">Reference proteome</keyword>
<evidence type="ECO:0000313" key="15">
    <source>
        <dbReference type="EMBL" id="MEB3100520.1"/>
    </source>
</evidence>
<comment type="function">
    <text evidence="12">Involved in the system for phosphate transport across the cytoplasmic membrane.</text>
</comment>
<keyword evidence="9" id="KW-0472">Membrane</keyword>
<evidence type="ECO:0000256" key="4">
    <source>
        <dbReference type="ARBA" id="ARBA00011529"/>
    </source>
</evidence>
<keyword evidence="10 12" id="KW-0564">Palmitate</keyword>
<dbReference type="PANTHER" id="PTHR30570:SF4">
    <property type="entry name" value="PHOSPHATE-BINDING PROTEIN PSTS 1"/>
    <property type="match status" value="1"/>
</dbReference>
<keyword evidence="5 12" id="KW-0813">Transport</keyword>
<evidence type="ECO:0000256" key="2">
    <source>
        <dbReference type="ARBA" id="ARBA00004193"/>
    </source>
</evidence>
<proteinExistence type="inferred from homology"/>
<reference evidence="15" key="1">
    <citation type="submission" date="2023-12" db="EMBL/GenBank/DDBJ databases">
        <title>Fervidustalea candida gen. nov., sp. nov., a novel member of the family Paenibacillaceae isolated from a geothermal area.</title>
        <authorList>
            <person name="Li W.-J."/>
            <person name="Jiao J.-Y."/>
            <person name="Chen Y."/>
        </authorList>
    </citation>
    <scope>NUCLEOTIDE SEQUENCE</scope>
    <source>
        <strain evidence="15">SYSU GA230002</strain>
    </source>
</reference>
<comment type="caution">
    <text evidence="15">The sequence shown here is derived from an EMBL/GenBank/DDBJ whole genome shotgun (WGS) entry which is preliminary data.</text>
</comment>